<dbReference type="RefSeq" id="WP_074643506.1">
    <property type="nucleotide sequence ID" value="NZ_FOFU01000004.1"/>
</dbReference>
<dbReference type="InterPro" id="IPR007554">
    <property type="entry name" value="Glycerophosphate_synth"/>
</dbReference>
<dbReference type="SUPFAM" id="SSF53756">
    <property type="entry name" value="UDP-Glycosyltransferase/glycogen phosphorylase"/>
    <property type="match status" value="1"/>
</dbReference>
<keyword evidence="3" id="KW-1003">Cell membrane</keyword>
<evidence type="ECO:0000256" key="6">
    <source>
        <dbReference type="ARBA" id="ARBA00023136"/>
    </source>
</evidence>
<comment type="subcellular location">
    <subcellularLocation>
        <location evidence="1">Cell membrane</location>
        <topology evidence="1">Peripheral membrane protein</topology>
    </subcellularLocation>
</comment>
<evidence type="ECO:0000256" key="2">
    <source>
        <dbReference type="ARBA" id="ARBA00010488"/>
    </source>
</evidence>
<keyword evidence="9" id="KW-1185">Reference proteome</keyword>
<keyword evidence="4 8" id="KW-0808">Transferase</keyword>
<feature type="transmembrane region" description="Helical" evidence="7">
    <location>
        <begin position="12"/>
        <end position="30"/>
    </location>
</feature>
<evidence type="ECO:0000256" key="5">
    <source>
        <dbReference type="ARBA" id="ARBA00022944"/>
    </source>
</evidence>
<dbReference type="EMBL" id="FOFU01000004">
    <property type="protein sequence ID" value="SEQ46501.1"/>
    <property type="molecule type" value="Genomic_DNA"/>
</dbReference>
<protein>
    <submittedName>
        <fullName evidence="8">CDP-glycerol glycerophosphotransferase</fullName>
    </submittedName>
</protein>
<evidence type="ECO:0000256" key="7">
    <source>
        <dbReference type="SAM" id="Phobius"/>
    </source>
</evidence>
<dbReference type="InterPro" id="IPR051612">
    <property type="entry name" value="Teichoic_Acid_Biosynth"/>
</dbReference>
<dbReference type="Gene3D" id="3.40.50.12580">
    <property type="match status" value="1"/>
</dbReference>
<dbReference type="InterPro" id="IPR043149">
    <property type="entry name" value="TagF_N"/>
</dbReference>
<dbReference type="Proteomes" id="UP000182360">
    <property type="component" value="Unassembled WGS sequence"/>
</dbReference>
<dbReference type="GO" id="GO:0005886">
    <property type="term" value="C:plasma membrane"/>
    <property type="evidence" value="ECO:0007669"/>
    <property type="project" value="UniProtKB-SubCell"/>
</dbReference>
<dbReference type="OrthoDB" id="396512at2"/>
<sequence>MKYIMNFINKSLYFIKHLFLIPLWLLIGLHKRNNKLWIFSSWSGERYSDNSRVFYEWVRNNHPEIECVWVLRKKELIKKLNEMNIMAFHINSKEGKKLLLSAGKVFTVRDDEFSFFRLNGAEIYQLWHGMPLKKIKNDYLDGITKISKARKIYDKIMQIVTPWAVNNYKNRFTCTNAAFFTQFLSSSFNLSDKRILNCGTPRCDALFYKKSEKLLKSLSEKYPGCKFILYMPTFRTSQWNGKYFNPFDVKYGFEFIELEKILEDKNYIFLYKPHFYDAKFLDSKKTSERFVTITDDDIDELYNFCGQVDILLTDYSSIYFDFMVTRKPVILMPFDYEDYLKTSRNHYFDYYSNMDGVMAKDWKETISILRDEKFRPVSEEKILQFAEYVDGNCCQKLYKEIENE</sequence>
<evidence type="ECO:0000313" key="8">
    <source>
        <dbReference type="EMBL" id="SEQ46501.1"/>
    </source>
</evidence>
<dbReference type="AlphaFoldDB" id="A0A1H9G8S5"/>
<evidence type="ECO:0000256" key="3">
    <source>
        <dbReference type="ARBA" id="ARBA00022475"/>
    </source>
</evidence>
<dbReference type="PANTHER" id="PTHR37316">
    <property type="entry name" value="TEICHOIC ACID GLYCEROL-PHOSPHATE PRIMASE"/>
    <property type="match status" value="1"/>
</dbReference>
<evidence type="ECO:0000313" key="9">
    <source>
        <dbReference type="Proteomes" id="UP000182360"/>
    </source>
</evidence>
<accession>A0A1H9G8S5</accession>
<keyword evidence="6 7" id="KW-0472">Membrane</keyword>
<dbReference type="InterPro" id="IPR043148">
    <property type="entry name" value="TagF_C"/>
</dbReference>
<dbReference type="PANTHER" id="PTHR37316:SF3">
    <property type="entry name" value="TEICHOIC ACID GLYCEROL-PHOSPHATE TRANSFERASE"/>
    <property type="match status" value="1"/>
</dbReference>
<dbReference type="GO" id="GO:0019350">
    <property type="term" value="P:teichoic acid biosynthetic process"/>
    <property type="evidence" value="ECO:0007669"/>
    <property type="project" value="UniProtKB-KW"/>
</dbReference>
<dbReference type="Pfam" id="PF04464">
    <property type="entry name" value="Glyphos_transf"/>
    <property type="match status" value="1"/>
</dbReference>
<gene>
    <name evidence="8" type="ORF">SAMN04487977_104323</name>
</gene>
<name>A0A1H9G8S5_9SPIR</name>
<dbReference type="GO" id="GO:0047355">
    <property type="term" value="F:CDP-glycerol glycerophosphotransferase activity"/>
    <property type="evidence" value="ECO:0007669"/>
    <property type="project" value="InterPro"/>
</dbReference>
<evidence type="ECO:0000256" key="1">
    <source>
        <dbReference type="ARBA" id="ARBA00004202"/>
    </source>
</evidence>
<comment type="similarity">
    <text evidence="2">Belongs to the CDP-glycerol glycerophosphotransferase family.</text>
</comment>
<dbReference type="Gene3D" id="3.40.50.11820">
    <property type="match status" value="1"/>
</dbReference>
<organism evidence="8 9">
    <name type="scientific">Treponema bryantii</name>
    <dbReference type="NCBI Taxonomy" id="163"/>
    <lineage>
        <taxon>Bacteria</taxon>
        <taxon>Pseudomonadati</taxon>
        <taxon>Spirochaetota</taxon>
        <taxon>Spirochaetia</taxon>
        <taxon>Spirochaetales</taxon>
        <taxon>Treponemataceae</taxon>
        <taxon>Treponema</taxon>
    </lineage>
</organism>
<keyword evidence="7" id="KW-0812">Transmembrane</keyword>
<evidence type="ECO:0000256" key="4">
    <source>
        <dbReference type="ARBA" id="ARBA00022679"/>
    </source>
</evidence>
<reference evidence="8 9" key="1">
    <citation type="submission" date="2016-10" db="EMBL/GenBank/DDBJ databases">
        <authorList>
            <person name="de Groot N.N."/>
        </authorList>
    </citation>
    <scope>NUCLEOTIDE SEQUENCE [LARGE SCALE GENOMIC DNA]</scope>
    <source>
        <strain evidence="8 9">B25</strain>
    </source>
</reference>
<keyword evidence="7" id="KW-1133">Transmembrane helix</keyword>
<keyword evidence="5" id="KW-0777">Teichoic acid biosynthesis</keyword>
<proteinExistence type="inferred from homology"/>